<reference evidence="2" key="1">
    <citation type="journal article" date="2023" name="Genome Biol. Evol.">
        <title>First Whole Genome Sequence and Flow Cytometry Genome Size Data for the Lichen-Forming Fungus Ramalina farinacea (Ascomycota).</title>
        <authorList>
            <person name="Llewellyn T."/>
            <person name="Mian S."/>
            <person name="Hill R."/>
            <person name="Leitch I.J."/>
            <person name="Gaya E."/>
        </authorList>
    </citation>
    <scope>NUCLEOTIDE SEQUENCE</scope>
    <source>
        <strain evidence="2">LIQ254RAFAR</strain>
    </source>
</reference>
<dbReference type="EMBL" id="JAPUFD010000017">
    <property type="protein sequence ID" value="MDI1492092.1"/>
    <property type="molecule type" value="Genomic_DNA"/>
</dbReference>
<feature type="compositionally biased region" description="Basic and acidic residues" evidence="1">
    <location>
        <begin position="124"/>
        <end position="146"/>
    </location>
</feature>
<organism evidence="2 3">
    <name type="scientific">Ramalina farinacea</name>
    <dbReference type="NCBI Taxonomy" id="258253"/>
    <lineage>
        <taxon>Eukaryota</taxon>
        <taxon>Fungi</taxon>
        <taxon>Dikarya</taxon>
        <taxon>Ascomycota</taxon>
        <taxon>Pezizomycotina</taxon>
        <taxon>Lecanoromycetes</taxon>
        <taxon>OSLEUM clade</taxon>
        <taxon>Lecanoromycetidae</taxon>
        <taxon>Lecanorales</taxon>
        <taxon>Lecanorineae</taxon>
        <taxon>Ramalinaceae</taxon>
        <taxon>Ramalina</taxon>
    </lineage>
</organism>
<accession>A0AA43U148</accession>
<protein>
    <submittedName>
        <fullName evidence="2">Uncharacterized protein</fullName>
    </submittedName>
</protein>
<proteinExistence type="predicted"/>
<keyword evidence="3" id="KW-1185">Reference proteome</keyword>
<evidence type="ECO:0000256" key="1">
    <source>
        <dbReference type="SAM" id="MobiDB-lite"/>
    </source>
</evidence>
<feature type="region of interest" description="Disordered" evidence="1">
    <location>
        <begin position="109"/>
        <end position="189"/>
    </location>
</feature>
<name>A0AA43U148_9LECA</name>
<dbReference type="Proteomes" id="UP001161017">
    <property type="component" value="Unassembled WGS sequence"/>
</dbReference>
<feature type="compositionally biased region" description="Polar residues" evidence="1">
    <location>
        <begin position="109"/>
        <end position="122"/>
    </location>
</feature>
<evidence type="ECO:0000313" key="3">
    <source>
        <dbReference type="Proteomes" id="UP001161017"/>
    </source>
</evidence>
<gene>
    <name evidence="2" type="ORF">OHK93_003304</name>
</gene>
<feature type="compositionally biased region" description="Acidic residues" evidence="1">
    <location>
        <begin position="176"/>
        <end position="186"/>
    </location>
</feature>
<sequence>MLWSDRDDCDEPEPSAIVAPAASSTDRYEEAGKVLFEKTFMELAAEAQQIPEAHKEEQFYKMLAAHITSFKDQSFKSELMYGLSVVEYWLRSSINNDLKGIRESFNKSISNEQPWPTASSVNRFLDDGEVDKPGIDDEGNGFRDIDNIESDSEGSAGGQNSDAAGPIATGPKGLTDDSESDSDLEILGDKTDHGTSYSLNVSPLNCLNSLEIRISDITYYQWILGDFFALSSIGQLVILSGLPESD</sequence>
<comment type="caution">
    <text evidence="2">The sequence shown here is derived from an EMBL/GenBank/DDBJ whole genome shotgun (WGS) entry which is preliminary data.</text>
</comment>
<dbReference type="AlphaFoldDB" id="A0AA43U148"/>
<evidence type="ECO:0000313" key="2">
    <source>
        <dbReference type="EMBL" id="MDI1492092.1"/>
    </source>
</evidence>
<feature type="region of interest" description="Disordered" evidence="1">
    <location>
        <begin position="1"/>
        <end position="24"/>
    </location>
</feature>